<keyword evidence="1" id="KW-1133">Transmembrane helix</keyword>
<dbReference type="EMBL" id="JAUIZM010000009">
    <property type="protein sequence ID" value="KAK1366556.1"/>
    <property type="molecule type" value="Genomic_DNA"/>
</dbReference>
<reference evidence="2" key="1">
    <citation type="submission" date="2023-02" db="EMBL/GenBank/DDBJ databases">
        <title>Genome of toxic invasive species Heracleum sosnowskyi carries increased number of genes despite the absence of recent whole-genome duplications.</title>
        <authorList>
            <person name="Schelkunov M."/>
            <person name="Shtratnikova V."/>
            <person name="Makarenko M."/>
            <person name="Klepikova A."/>
            <person name="Omelchenko D."/>
            <person name="Novikova G."/>
            <person name="Obukhova E."/>
            <person name="Bogdanov V."/>
            <person name="Penin A."/>
            <person name="Logacheva M."/>
        </authorList>
    </citation>
    <scope>NUCLEOTIDE SEQUENCE</scope>
    <source>
        <strain evidence="2">Hsosn_3</strain>
        <tissue evidence="2">Leaf</tissue>
    </source>
</reference>
<dbReference type="Pfam" id="PF11947">
    <property type="entry name" value="DUF3464"/>
    <property type="match status" value="1"/>
</dbReference>
<name>A0AAD8MAD3_9APIA</name>
<keyword evidence="3" id="KW-1185">Reference proteome</keyword>
<comment type="caution">
    <text evidence="2">The sequence shown here is derived from an EMBL/GenBank/DDBJ whole genome shotgun (WGS) entry which is preliminary data.</text>
</comment>
<dbReference type="InterPro" id="IPR021855">
    <property type="entry name" value="PAM68-like"/>
</dbReference>
<evidence type="ECO:0000313" key="3">
    <source>
        <dbReference type="Proteomes" id="UP001237642"/>
    </source>
</evidence>
<reference evidence="2" key="2">
    <citation type="submission" date="2023-05" db="EMBL/GenBank/DDBJ databases">
        <authorList>
            <person name="Schelkunov M.I."/>
        </authorList>
    </citation>
    <scope>NUCLEOTIDE SEQUENCE</scope>
    <source>
        <strain evidence="2">Hsosn_3</strain>
        <tissue evidence="2">Leaf</tissue>
    </source>
</reference>
<dbReference type="PANTHER" id="PTHR34575">
    <property type="entry name" value="PROTEIN PAM68, CHLOROPLASTIC"/>
    <property type="match status" value="1"/>
</dbReference>
<evidence type="ECO:0000313" key="2">
    <source>
        <dbReference type="EMBL" id="KAK1366556.1"/>
    </source>
</evidence>
<dbReference type="AlphaFoldDB" id="A0AAD8MAD3"/>
<dbReference type="Proteomes" id="UP001237642">
    <property type="component" value="Unassembled WGS sequence"/>
</dbReference>
<keyword evidence="1" id="KW-0472">Membrane</keyword>
<organism evidence="2 3">
    <name type="scientific">Heracleum sosnowskyi</name>
    <dbReference type="NCBI Taxonomy" id="360622"/>
    <lineage>
        <taxon>Eukaryota</taxon>
        <taxon>Viridiplantae</taxon>
        <taxon>Streptophyta</taxon>
        <taxon>Embryophyta</taxon>
        <taxon>Tracheophyta</taxon>
        <taxon>Spermatophyta</taxon>
        <taxon>Magnoliopsida</taxon>
        <taxon>eudicotyledons</taxon>
        <taxon>Gunneridae</taxon>
        <taxon>Pentapetalae</taxon>
        <taxon>asterids</taxon>
        <taxon>campanulids</taxon>
        <taxon>Apiales</taxon>
        <taxon>Apiaceae</taxon>
        <taxon>Apioideae</taxon>
        <taxon>apioid superclade</taxon>
        <taxon>Tordylieae</taxon>
        <taxon>Tordyliinae</taxon>
        <taxon>Heracleum</taxon>
    </lineage>
</organism>
<protein>
    <submittedName>
        <fullName evidence="2">Late blight resistance protein-like protein R1B-19-like</fullName>
    </submittedName>
</protein>
<accession>A0AAD8MAD3</accession>
<gene>
    <name evidence="2" type="ORF">POM88_042117</name>
</gene>
<keyword evidence="1" id="KW-0812">Transmembrane</keyword>
<feature type="transmembrane region" description="Helical" evidence="1">
    <location>
        <begin position="85"/>
        <end position="103"/>
    </location>
</feature>
<sequence>MRGLCCVEQRFLHITKPSPFKPKPPALHPTRKWNIKAKAKGFSGASNKNLVQVKKGMPKEPENRNGKDDDDKLPQVVLDRMIKRILLYVGVPLVTGIVMLRGFDVVKQQNVVDIPKWLPFLTTFITFGSSALGIAIGTLSASWDAEREGSFFGFEEAQRNWVEMWKEEDEFN</sequence>
<feature type="transmembrane region" description="Helical" evidence="1">
    <location>
        <begin position="123"/>
        <end position="143"/>
    </location>
</feature>
<proteinExistence type="predicted"/>
<evidence type="ECO:0000256" key="1">
    <source>
        <dbReference type="SAM" id="Phobius"/>
    </source>
</evidence>
<dbReference type="PANTHER" id="PTHR34575:SF6">
    <property type="entry name" value="EXPRESSED PROTEIN"/>
    <property type="match status" value="1"/>
</dbReference>